<evidence type="ECO:0000313" key="8">
    <source>
        <dbReference type="EMBL" id="OQP54526.1"/>
    </source>
</evidence>
<keyword evidence="6" id="KW-0732">Signal</keyword>
<evidence type="ECO:0000256" key="2">
    <source>
        <dbReference type="ARBA" id="ARBA00007749"/>
    </source>
</evidence>
<proteinExistence type="inferred from homology"/>
<dbReference type="PANTHER" id="PTHR42978">
    <property type="entry name" value="QUORUM-QUENCHING LACTONASE YTNP-RELATED-RELATED"/>
    <property type="match status" value="1"/>
</dbReference>
<evidence type="ECO:0000256" key="5">
    <source>
        <dbReference type="ARBA" id="ARBA00022833"/>
    </source>
</evidence>
<dbReference type="SUPFAM" id="SSF56281">
    <property type="entry name" value="Metallo-hydrolase/oxidoreductase"/>
    <property type="match status" value="1"/>
</dbReference>
<dbReference type="InterPro" id="IPR001279">
    <property type="entry name" value="Metallo-B-lactamas"/>
</dbReference>
<dbReference type="RefSeq" id="WP_081197354.1">
    <property type="nucleotide sequence ID" value="NZ_FOCZ01000003.1"/>
</dbReference>
<evidence type="ECO:0000256" key="1">
    <source>
        <dbReference type="ARBA" id="ARBA00001947"/>
    </source>
</evidence>
<keyword evidence="5" id="KW-0862">Zinc</keyword>
<feature type="chain" id="PRO_5010693284" description="Metallo-beta-lactamase domain-containing protein" evidence="6">
    <location>
        <begin position="20"/>
        <end position="276"/>
    </location>
</feature>
<dbReference type="PANTHER" id="PTHR42978:SF7">
    <property type="entry name" value="METALLO-HYDROLASE RV2300C-RELATED"/>
    <property type="match status" value="1"/>
</dbReference>
<evidence type="ECO:0000256" key="6">
    <source>
        <dbReference type="SAM" id="SignalP"/>
    </source>
</evidence>
<evidence type="ECO:0000259" key="7">
    <source>
        <dbReference type="Pfam" id="PF00753"/>
    </source>
</evidence>
<evidence type="ECO:0000256" key="4">
    <source>
        <dbReference type="ARBA" id="ARBA00022801"/>
    </source>
</evidence>
<keyword evidence="9" id="KW-1185">Reference proteome</keyword>
<dbReference type="AlphaFoldDB" id="A0A1V9F8H6"/>
<dbReference type="Pfam" id="PF00753">
    <property type="entry name" value="Lactamase_B"/>
    <property type="match status" value="1"/>
</dbReference>
<comment type="caution">
    <text evidence="8">The sequence shown here is derived from an EMBL/GenBank/DDBJ whole genome shotgun (WGS) entry which is preliminary data.</text>
</comment>
<evidence type="ECO:0000313" key="9">
    <source>
        <dbReference type="Proteomes" id="UP000192610"/>
    </source>
</evidence>
<comment type="similarity">
    <text evidence="2">Belongs to the metallo-beta-lactamase superfamily.</text>
</comment>
<dbReference type="GO" id="GO:0046872">
    <property type="term" value="F:metal ion binding"/>
    <property type="evidence" value="ECO:0007669"/>
    <property type="project" value="UniProtKB-KW"/>
</dbReference>
<protein>
    <recommendedName>
        <fullName evidence="7">Metallo-beta-lactamase domain-containing protein</fullName>
    </recommendedName>
</protein>
<name>A0A1V9F8H6_9BACT</name>
<dbReference type="EMBL" id="LVXG01000003">
    <property type="protein sequence ID" value="OQP54526.1"/>
    <property type="molecule type" value="Genomic_DNA"/>
</dbReference>
<dbReference type="STRING" id="354355.SAMN05660816_01784"/>
<accession>A0A1V9F8H6</accession>
<dbReference type="InterPro" id="IPR036866">
    <property type="entry name" value="RibonucZ/Hydroxyglut_hydro"/>
</dbReference>
<comment type="cofactor">
    <cofactor evidence="1">
        <name>Zn(2+)</name>
        <dbReference type="ChEBI" id="CHEBI:29105"/>
    </cofactor>
</comment>
<dbReference type="Gene3D" id="3.60.15.10">
    <property type="entry name" value="Ribonuclease Z/Hydroxyacylglutathione hydrolase-like"/>
    <property type="match status" value="1"/>
</dbReference>
<keyword evidence="3" id="KW-0479">Metal-binding</keyword>
<keyword evidence="4" id="KW-0378">Hydrolase</keyword>
<feature type="domain" description="Metallo-beta-lactamase" evidence="7">
    <location>
        <begin position="55"/>
        <end position="127"/>
    </location>
</feature>
<dbReference type="Proteomes" id="UP000192610">
    <property type="component" value="Unassembled WGS sequence"/>
</dbReference>
<gene>
    <name evidence="8" type="ORF">A4H97_21365</name>
</gene>
<evidence type="ECO:0000256" key="3">
    <source>
        <dbReference type="ARBA" id="ARBA00022723"/>
    </source>
</evidence>
<dbReference type="InterPro" id="IPR051013">
    <property type="entry name" value="MBL_superfamily_lactonases"/>
</dbReference>
<sequence length="276" mass="31014">MKKLSLFLLGLFSASFAISQTTTQYEVYAVKYSAAVHDSTVTKHEKDSVSVDFMVWLIKGNGKNILMDAGYLYSVESAKNFDVIDDLRPDSTLQKHTLNPKDVTDIILSFQHLDHISAIDLFPNAQVWVQKDDYNYFTNTAWQKGGVNGQFNKREVKKLVDVHGKGRVTLFEGYNKEIIQGLKIFPGSRNPALPQYALVKTSLGNMALASDNIWIYYNSDFVTPAPAFRTFDANGYVKAMQKMQTLVNDEKLIVPGYVGSAFTKFPVITEGVIRVK</sequence>
<reference evidence="9" key="1">
    <citation type="submission" date="2016-04" db="EMBL/GenBank/DDBJ databases">
        <authorList>
            <person name="Chen L."/>
            <person name="Zhuang W."/>
            <person name="Wang G."/>
        </authorList>
    </citation>
    <scope>NUCLEOTIDE SEQUENCE [LARGE SCALE GENOMIC DNA]</scope>
    <source>
        <strain evidence="9">17621</strain>
    </source>
</reference>
<organism evidence="8 9">
    <name type="scientific">Niastella yeongjuensis</name>
    <dbReference type="NCBI Taxonomy" id="354355"/>
    <lineage>
        <taxon>Bacteria</taxon>
        <taxon>Pseudomonadati</taxon>
        <taxon>Bacteroidota</taxon>
        <taxon>Chitinophagia</taxon>
        <taxon>Chitinophagales</taxon>
        <taxon>Chitinophagaceae</taxon>
        <taxon>Niastella</taxon>
    </lineage>
</organism>
<feature type="signal peptide" evidence="6">
    <location>
        <begin position="1"/>
        <end position="19"/>
    </location>
</feature>
<dbReference type="OrthoDB" id="9802897at2"/>
<dbReference type="GO" id="GO:0016787">
    <property type="term" value="F:hydrolase activity"/>
    <property type="evidence" value="ECO:0007669"/>
    <property type="project" value="UniProtKB-KW"/>
</dbReference>